<keyword evidence="11" id="KW-1185">Reference proteome</keyword>
<dbReference type="InterPro" id="IPR011102">
    <property type="entry name" value="Sig_transdc_His_kinase_HWE"/>
</dbReference>
<feature type="domain" description="GAF" evidence="8">
    <location>
        <begin position="23"/>
        <end position="165"/>
    </location>
</feature>
<dbReference type="InterPro" id="IPR036890">
    <property type="entry name" value="HATPase_C_sf"/>
</dbReference>
<dbReference type="Proteomes" id="UP001604043">
    <property type="component" value="Unassembled WGS sequence"/>
</dbReference>
<keyword evidence="5" id="KW-0547">Nucleotide-binding</keyword>
<proteinExistence type="predicted"/>
<keyword evidence="7" id="KW-0067">ATP-binding</keyword>
<accession>A0ABW6ZF71</accession>
<dbReference type="SUPFAM" id="SSF55781">
    <property type="entry name" value="GAF domain-like"/>
    <property type="match status" value="1"/>
</dbReference>
<comment type="caution">
    <text evidence="10">The sequence shown here is derived from an EMBL/GenBank/DDBJ whole genome shotgun (WGS) entry which is preliminary data.</text>
</comment>
<dbReference type="Gene3D" id="3.30.450.40">
    <property type="match status" value="1"/>
</dbReference>
<keyword evidence="3" id="KW-0597">Phosphoprotein</keyword>
<evidence type="ECO:0000313" key="11">
    <source>
        <dbReference type="Proteomes" id="UP001604043"/>
    </source>
</evidence>
<dbReference type="RefSeq" id="WP_245279387.1">
    <property type="nucleotide sequence ID" value="NZ_JBAFUR010000001.1"/>
</dbReference>
<dbReference type="SMART" id="SM00911">
    <property type="entry name" value="HWE_HK"/>
    <property type="match status" value="1"/>
</dbReference>
<dbReference type="Gene3D" id="3.30.565.10">
    <property type="entry name" value="Histidine kinase-like ATPase, C-terminal domain"/>
    <property type="match status" value="1"/>
</dbReference>
<evidence type="ECO:0000256" key="4">
    <source>
        <dbReference type="ARBA" id="ARBA00022679"/>
    </source>
</evidence>
<name>A0ABW6ZF71_9HYPH</name>
<dbReference type="InterPro" id="IPR029016">
    <property type="entry name" value="GAF-like_dom_sf"/>
</dbReference>
<evidence type="ECO:0000256" key="7">
    <source>
        <dbReference type="ARBA" id="ARBA00022840"/>
    </source>
</evidence>
<evidence type="ECO:0000256" key="5">
    <source>
        <dbReference type="ARBA" id="ARBA00022741"/>
    </source>
</evidence>
<feature type="domain" description="Signal transduction histidine kinase HWE region" evidence="9">
    <location>
        <begin position="177"/>
        <end position="256"/>
    </location>
</feature>
<organism evidence="10 11">
    <name type="scientific">Xanthobacter aminoxidans</name>
    <dbReference type="NCBI Taxonomy" id="186280"/>
    <lineage>
        <taxon>Bacteria</taxon>
        <taxon>Pseudomonadati</taxon>
        <taxon>Pseudomonadota</taxon>
        <taxon>Alphaproteobacteria</taxon>
        <taxon>Hyphomicrobiales</taxon>
        <taxon>Xanthobacteraceae</taxon>
        <taxon>Xanthobacter</taxon>
    </lineage>
</organism>
<protein>
    <recommendedName>
        <fullName evidence="2">histidine kinase</fullName>
        <ecNumber evidence="2">2.7.13.3</ecNumber>
    </recommendedName>
</protein>
<evidence type="ECO:0000256" key="6">
    <source>
        <dbReference type="ARBA" id="ARBA00022777"/>
    </source>
</evidence>
<dbReference type="Pfam" id="PF01590">
    <property type="entry name" value="GAF"/>
    <property type="match status" value="1"/>
</dbReference>
<dbReference type="EMBL" id="JBAFUR010000001">
    <property type="protein sequence ID" value="MFG1251676.1"/>
    <property type="molecule type" value="Genomic_DNA"/>
</dbReference>
<dbReference type="EC" id="2.7.13.3" evidence="2"/>
<dbReference type="PANTHER" id="PTHR43102">
    <property type="entry name" value="SLR1143 PROTEIN"/>
    <property type="match status" value="1"/>
</dbReference>
<gene>
    <name evidence="10" type="ORF">V5F30_05650</name>
</gene>
<evidence type="ECO:0000256" key="3">
    <source>
        <dbReference type="ARBA" id="ARBA00022553"/>
    </source>
</evidence>
<dbReference type="SMART" id="SM00065">
    <property type="entry name" value="GAF"/>
    <property type="match status" value="1"/>
</dbReference>
<evidence type="ECO:0000256" key="2">
    <source>
        <dbReference type="ARBA" id="ARBA00012438"/>
    </source>
</evidence>
<evidence type="ECO:0000259" key="8">
    <source>
        <dbReference type="SMART" id="SM00065"/>
    </source>
</evidence>
<dbReference type="Pfam" id="PF07536">
    <property type="entry name" value="HWE_HK"/>
    <property type="match status" value="1"/>
</dbReference>
<evidence type="ECO:0000259" key="9">
    <source>
        <dbReference type="SMART" id="SM00911"/>
    </source>
</evidence>
<comment type="catalytic activity">
    <reaction evidence="1">
        <text>ATP + protein L-histidine = ADP + protein N-phospho-L-histidine.</text>
        <dbReference type="EC" id="2.7.13.3"/>
    </reaction>
</comment>
<keyword evidence="4" id="KW-0808">Transferase</keyword>
<dbReference type="GO" id="GO:0016301">
    <property type="term" value="F:kinase activity"/>
    <property type="evidence" value="ECO:0007669"/>
    <property type="project" value="UniProtKB-KW"/>
</dbReference>
<evidence type="ECO:0000313" key="10">
    <source>
        <dbReference type="EMBL" id="MFG1251676.1"/>
    </source>
</evidence>
<dbReference type="InterPro" id="IPR003018">
    <property type="entry name" value="GAF"/>
</dbReference>
<reference evidence="10 11" key="1">
    <citation type="submission" date="2024-02" db="EMBL/GenBank/DDBJ databases">
        <title>Expansion and revision of Xanthobacter and proposal of Roseixanthobacter gen. nov.</title>
        <authorList>
            <person name="Soltysiak M.P.M."/>
            <person name="Jalihal A."/>
            <person name="Ory A."/>
            <person name="Chrisophersen C."/>
            <person name="Lee A.D."/>
            <person name="Boulton J."/>
            <person name="Springer M."/>
        </authorList>
    </citation>
    <scope>NUCLEOTIDE SEQUENCE [LARGE SCALE GENOMIC DNA]</scope>
    <source>
        <strain evidence="10 11">CB5</strain>
    </source>
</reference>
<dbReference type="PANTHER" id="PTHR43102:SF2">
    <property type="entry name" value="GAF DOMAIN-CONTAINING PROTEIN"/>
    <property type="match status" value="1"/>
</dbReference>
<keyword evidence="6 10" id="KW-0418">Kinase</keyword>
<evidence type="ECO:0000256" key="1">
    <source>
        <dbReference type="ARBA" id="ARBA00000085"/>
    </source>
</evidence>
<sequence length="364" mass="40382">MNTALRESERLKALASFNMLDSPRERDFDEIAELTSRICETPIAVVNFISDHRQFFKAEVGLGVRETPLDSSFCAKAILEQEFLLVPDATQDPRFACNPLVTGEPNLRFYAGALLKTTEGHAIGTLCVLDYRPRQLSQLQQDTLKVLARQVMRQLELRQALRERDEAQKQQAVLNAEITHRMKNTLAMVQAIATQTLRGVQERDAVEALCRRIAAMGIAHDQLLQQDWMAASMMSVVRPMLELHGDDGRIATSGPDIELGPKTTLSLSLLLHELATNAAKHGALSVPGGKVDLSWTIDEEAGEPTLRMTWQESGGPMVNEPGRRSFGSLLIEMGLLGKGGVVKEWMPSGLVARFEARMADVQRR</sequence>